<reference evidence="1" key="1">
    <citation type="journal article" date="2014" name="Nat. Commun.">
        <title>The tobacco genome sequence and its comparison with those of tomato and potato.</title>
        <authorList>
            <person name="Sierro N."/>
            <person name="Battey J.N."/>
            <person name="Ouadi S."/>
            <person name="Bakaher N."/>
            <person name="Bovet L."/>
            <person name="Willig A."/>
            <person name="Goepfert S."/>
            <person name="Peitsch M.C."/>
            <person name="Ivanov N.V."/>
        </authorList>
    </citation>
    <scope>NUCLEOTIDE SEQUENCE [LARGE SCALE GENOMIC DNA]</scope>
</reference>
<protein>
    <submittedName>
        <fullName evidence="2">Uncharacterized protein LOC142168930</fullName>
    </submittedName>
</protein>
<sequence length="285" mass="33716">MNENICSFVDADIYLDIVMDMEQQMTLKLFHRILGKELIVILVYTKCDAMKRIELWDSMYHLASNMDSPWLVGGDFSVILFQEEKYGGLPIYLSEVEDCVDTCALYDLGFKRSLYTWWNGKSDVDCIFNRLPRYLANQQFQDLFSALEVEHLIKYVSDHVVLLLSCNVDIVQVKKPFKFLNFWTKHDTFLKNRAKLHEVETDLTKYYHLVEEFWRQKAGIQWFKDGDRNSKFFHAHVRGKRKKLHVSRILDNNDNWIESQEDIAKEVVEFIQAQSLNKGHQQPLT</sequence>
<evidence type="ECO:0000313" key="1">
    <source>
        <dbReference type="Proteomes" id="UP000790787"/>
    </source>
</evidence>
<accession>A0AC58SMM4</accession>
<evidence type="ECO:0000313" key="2">
    <source>
        <dbReference type="RefSeq" id="XP_075086207.1"/>
    </source>
</evidence>
<name>A0AC58SMM4_TOBAC</name>
<dbReference type="Proteomes" id="UP000790787">
    <property type="component" value="Chromosome 14"/>
</dbReference>
<keyword evidence="1" id="KW-1185">Reference proteome</keyword>
<dbReference type="RefSeq" id="XP_075086207.1">
    <property type="nucleotide sequence ID" value="XM_075230106.1"/>
</dbReference>
<organism evidence="1 2">
    <name type="scientific">Nicotiana tabacum</name>
    <name type="common">Common tobacco</name>
    <dbReference type="NCBI Taxonomy" id="4097"/>
    <lineage>
        <taxon>Eukaryota</taxon>
        <taxon>Viridiplantae</taxon>
        <taxon>Streptophyta</taxon>
        <taxon>Embryophyta</taxon>
        <taxon>Tracheophyta</taxon>
        <taxon>Spermatophyta</taxon>
        <taxon>Magnoliopsida</taxon>
        <taxon>eudicotyledons</taxon>
        <taxon>Gunneridae</taxon>
        <taxon>Pentapetalae</taxon>
        <taxon>asterids</taxon>
        <taxon>lamiids</taxon>
        <taxon>Solanales</taxon>
        <taxon>Solanaceae</taxon>
        <taxon>Nicotianoideae</taxon>
        <taxon>Nicotianeae</taxon>
        <taxon>Nicotiana</taxon>
    </lineage>
</organism>
<reference evidence="2" key="2">
    <citation type="submission" date="2025-08" db="UniProtKB">
        <authorList>
            <consortium name="RefSeq"/>
        </authorList>
    </citation>
    <scope>IDENTIFICATION</scope>
    <source>
        <tissue evidence="2">Leaf</tissue>
    </source>
</reference>
<gene>
    <name evidence="2" type="primary">LOC142168930</name>
</gene>
<proteinExistence type="predicted"/>